<keyword evidence="2" id="KW-1185">Reference proteome</keyword>
<organism evidence="1 2">
    <name type="scientific">Lipomyces kononenkoae</name>
    <name type="common">Yeast</name>
    <dbReference type="NCBI Taxonomy" id="34357"/>
    <lineage>
        <taxon>Eukaryota</taxon>
        <taxon>Fungi</taxon>
        <taxon>Dikarya</taxon>
        <taxon>Ascomycota</taxon>
        <taxon>Saccharomycotina</taxon>
        <taxon>Lipomycetes</taxon>
        <taxon>Lipomycetales</taxon>
        <taxon>Lipomycetaceae</taxon>
        <taxon>Lipomyces</taxon>
    </lineage>
</organism>
<accession>A0ACC3T223</accession>
<protein>
    <submittedName>
        <fullName evidence="1">Alpha/Beta hydrolase protein</fullName>
    </submittedName>
</protein>
<reference evidence="2" key="1">
    <citation type="journal article" date="2024" name="Front. Bioeng. Biotechnol.">
        <title>Genome-scale model development and genomic sequencing of the oleaginous clade Lipomyces.</title>
        <authorList>
            <person name="Czajka J.J."/>
            <person name="Han Y."/>
            <person name="Kim J."/>
            <person name="Mondo S.J."/>
            <person name="Hofstad B.A."/>
            <person name="Robles A."/>
            <person name="Haridas S."/>
            <person name="Riley R."/>
            <person name="LaButti K."/>
            <person name="Pangilinan J."/>
            <person name="Andreopoulos W."/>
            <person name="Lipzen A."/>
            <person name="Yan J."/>
            <person name="Wang M."/>
            <person name="Ng V."/>
            <person name="Grigoriev I.V."/>
            <person name="Spatafora J.W."/>
            <person name="Magnuson J.K."/>
            <person name="Baker S.E."/>
            <person name="Pomraning K.R."/>
        </authorList>
    </citation>
    <scope>NUCLEOTIDE SEQUENCE [LARGE SCALE GENOMIC DNA]</scope>
    <source>
        <strain evidence="2">CBS 7786</strain>
    </source>
</reference>
<gene>
    <name evidence="1" type="ORF">V1525DRAFT_404061</name>
</gene>
<dbReference type="EMBL" id="MU971369">
    <property type="protein sequence ID" value="KAK9237464.1"/>
    <property type="molecule type" value="Genomic_DNA"/>
</dbReference>
<comment type="caution">
    <text evidence="1">The sequence shown here is derived from an EMBL/GenBank/DDBJ whole genome shotgun (WGS) entry which is preliminary data.</text>
</comment>
<keyword evidence="1" id="KW-0378">Hydrolase</keyword>
<name>A0ACC3T223_LIPKO</name>
<sequence length="284" mass="32045">MNRPQAKILHCLRRRECYRLEWLRRYSCPSSRASSPSSRLSLVPGTMCDNRLWQGMLPVFAQGNVLTAEVRLWEAADRSSMRELITRSISNECGQDRNLPVDLLGFSMGGYLALDLYCRKLEHDNDKSQPTIRSIIIICSSARGLGPRERVKRKHMLDLMARHNYAGISPSRIARFVKPGLVDDARVGGLIAAMDKDLGKEVLLAQFSSTLDRENLMDRLPQIRIPVLIVGSEGDQMVDANDLYLMHERIKGSKLVMFKDAGHMIPLEAPERLASIVLDFINGL</sequence>
<evidence type="ECO:0000313" key="2">
    <source>
        <dbReference type="Proteomes" id="UP001433508"/>
    </source>
</evidence>
<dbReference type="Proteomes" id="UP001433508">
    <property type="component" value="Unassembled WGS sequence"/>
</dbReference>
<proteinExistence type="predicted"/>
<evidence type="ECO:0000313" key="1">
    <source>
        <dbReference type="EMBL" id="KAK9237464.1"/>
    </source>
</evidence>